<proteinExistence type="inferred from homology"/>
<evidence type="ECO:0000256" key="5">
    <source>
        <dbReference type="SAM" id="MobiDB-lite"/>
    </source>
</evidence>
<comment type="function">
    <text evidence="4">Component of the eukaryotic translation initiation factor 3 (eIF-3) complex, which is involved in protein synthesis of a specialized repertoire of mRNAs and, together with other initiation factors, stimulates binding of mRNA and methionyl-tRNAi to the 40S ribosome. The eIF-3 complex specifically targets and initiates translation of a subset of mRNAs involved in cell proliferation.</text>
</comment>
<dbReference type="AlphaFoldDB" id="A0A1X6NQ88"/>
<protein>
    <recommendedName>
        <fullName evidence="4">Eukaryotic translation initiation factor 3 subunit L</fullName>
        <shortName evidence="4">eIF3l</shortName>
    </recommendedName>
</protein>
<evidence type="ECO:0000313" key="7">
    <source>
        <dbReference type="Proteomes" id="UP000218209"/>
    </source>
</evidence>
<keyword evidence="1 4" id="KW-0963">Cytoplasm</keyword>
<dbReference type="Proteomes" id="UP000218209">
    <property type="component" value="Unassembled WGS sequence"/>
</dbReference>
<dbReference type="GO" id="GO:0016282">
    <property type="term" value="C:eukaryotic 43S preinitiation complex"/>
    <property type="evidence" value="ECO:0007669"/>
    <property type="project" value="UniProtKB-UniRule"/>
</dbReference>
<organism evidence="6 7">
    <name type="scientific">Porphyra umbilicalis</name>
    <name type="common">Purple laver</name>
    <name type="synonym">Red alga</name>
    <dbReference type="NCBI Taxonomy" id="2786"/>
    <lineage>
        <taxon>Eukaryota</taxon>
        <taxon>Rhodophyta</taxon>
        <taxon>Bangiophyceae</taxon>
        <taxon>Bangiales</taxon>
        <taxon>Bangiaceae</taxon>
        <taxon>Porphyra</taxon>
    </lineage>
</organism>
<feature type="compositionally biased region" description="Low complexity" evidence="5">
    <location>
        <begin position="567"/>
        <end position="578"/>
    </location>
</feature>
<feature type="region of interest" description="Disordered" evidence="5">
    <location>
        <begin position="552"/>
        <end position="578"/>
    </location>
</feature>
<evidence type="ECO:0000256" key="3">
    <source>
        <dbReference type="ARBA" id="ARBA00022917"/>
    </source>
</evidence>
<evidence type="ECO:0000256" key="4">
    <source>
        <dbReference type="HAMAP-Rule" id="MF_03011"/>
    </source>
</evidence>
<dbReference type="EMBL" id="KV919214">
    <property type="protein sequence ID" value="OSX70752.1"/>
    <property type="molecule type" value="Genomic_DNA"/>
</dbReference>
<dbReference type="InterPro" id="IPR019382">
    <property type="entry name" value="eIF3l"/>
</dbReference>
<name>A0A1X6NQ88_PORUM</name>
<keyword evidence="3 4" id="KW-0648">Protein biosynthesis</keyword>
<dbReference type="Pfam" id="PF10255">
    <property type="entry name" value="Paf67"/>
    <property type="match status" value="1"/>
</dbReference>
<comment type="subunit">
    <text evidence="4">Component of the eukaryotic translation initiation factor 3 (eIF-3) complex.</text>
</comment>
<comment type="similarity">
    <text evidence="4">Belongs to the eIF-3 subunit L family.</text>
</comment>
<dbReference type="GO" id="GO:0003743">
    <property type="term" value="F:translation initiation factor activity"/>
    <property type="evidence" value="ECO:0007669"/>
    <property type="project" value="UniProtKB-UniRule"/>
</dbReference>
<accession>A0A1X6NQ88</accession>
<gene>
    <name evidence="6" type="ORF">BU14_0673s0004</name>
</gene>
<dbReference type="OrthoDB" id="15082at2759"/>
<keyword evidence="7" id="KW-1185">Reference proteome</keyword>
<dbReference type="HAMAP" id="MF_03011">
    <property type="entry name" value="eIF3l"/>
    <property type="match status" value="1"/>
</dbReference>
<dbReference type="GO" id="GO:0005852">
    <property type="term" value="C:eukaryotic translation initiation factor 3 complex"/>
    <property type="evidence" value="ECO:0007669"/>
    <property type="project" value="UniProtKB-UniRule"/>
</dbReference>
<keyword evidence="2 4" id="KW-0396">Initiation factor</keyword>
<evidence type="ECO:0000313" key="6">
    <source>
        <dbReference type="EMBL" id="OSX70752.1"/>
    </source>
</evidence>
<dbReference type="PANTHER" id="PTHR13242">
    <property type="entry name" value="EUKARYOTIC TRANSLATION INITIATION FACTOR 3"/>
    <property type="match status" value="1"/>
</dbReference>
<reference evidence="6 7" key="1">
    <citation type="submission" date="2017-03" db="EMBL/GenBank/DDBJ databases">
        <title>WGS assembly of Porphyra umbilicalis.</title>
        <authorList>
            <person name="Brawley S.H."/>
            <person name="Blouin N.A."/>
            <person name="Ficko-Blean E."/>
            <person name="Wheeler G.L."/>
            <person name="Lohr M."/>
            <person name="Goodson H.V."/>
            <person name="Jenkins J.W."/>
            <person name="Blaby-Haas C.E."/>
            <person name="Helliwell K.E."/>
            <person name="Chan C."/>
            <person name="Marriage T."/>
            <person name="Bhattacharya D."/>
            <person name="Klein A.S."/>
            <person name="Badis Y."/>
            <person name="Brodie J."/>
            <person name="Cao Y."/>
            <person name="Collen J."/>
            <person name="Dittami S.M."/>
            <person name="Gachon C.M."/>
            <person name="Green B.R."/>
            <person name="Karpowicz S."/>
            <person name="Kim J.W."/>
            <person name="Kudahl U."/>
            <person name="Lin S."/>
            <person name="Michel G."/>
            <person name="Mittag M."/>
            <person name="Olson B.J."/>
            <person name="Pangilinan J."/>
            <person name="Peng Y."/>
            <person name="Qiu H."/>
            <person name="Shu S."/>
            <person name="Singer J.T."/>
            <person name="Smith A.G."/>
            <person name="Sprecher B.N."/>
            <person name="Wagner V."/>
            <person name="Wang W."/>
            <person name="Wang Z.-Y."/>
            <person name="Yan J."/>
            <person name="Yarish C."/>
            <person name="Zoeuner-Riek S."/>
            <person name="Zhuang Y."/>
            <person name="Zou Y."/>
            <person name="Lindquist E.A."/>
            <person name="Grimwood J."/>
            <person name="Barry K."/>
            <person name="Rokhsar D.S."/>
            <person name="Schmutz J."/>
            <person name="Stiller J.W."/>
            <person name="Grossman A.R."/>
            <person name="Prochnik S.E."/>
        </authorList>
    </citation>
    <scope>NUCLEOTIDE SEQUENCE [LARGE SCALE GENOMIC DNA]</scope>
    <source>
        <strain evidence="6">4086291</strain>
    </source>
</reference>
<sequence length="578" mass="63080">MSPALLLGDDDGADDAEGFSNVPSKVVMYVTMLRTAVLAGKVDDVHSLYEQTFRALSDRYFSGGSWPEWPLIVEAVDSIESEEDTFGVLYKELYYRHLYGSGSPTLSQQVHSWNNYCDLFGLFLHDGLVEVSLPPSWLWDMIDEFVYQTEAWCAFRTKLSKLAPEEVEYLRNNEDVWSVNAVLRYLHALVSKSNVCPWMLNGGLPSGSADAAAEDFDLSTRPTYRYIGYYSIVGLLRVHTLVGDYRLALMVLQPLHLVDGSVTSLYTHVTACHISLFYYMGFCQCMLRRYEDAVRILSTTLSRVGRLKQFHTRSYQYEQINKRHDQMAALLALCLALHPQHVDESLMVIVREKAGERLARMRVGEVAAYEDTFGYTSPKFISPAPPVWDAGGDMSAAALSQQSAIFLRDVRQQLQLPELRSYLKLYTTIGLDKLARFMNADESALRAHLLGLKHKAGGSRSAAADGPTVAAVTTAAASTAAVGAAVGAEAPAVADNGAPPSAADLAFYVDGNDVHVSGTIVETRYGEYFMEQVGKSAELLAAVQRRAAAALGPPASASGAPSGGAPGRLAAARAARAA</sequence>
<dbReference type="PANTHER" id="PTHR13242:SF0">
    <property type="entry name" value="EUKARYOTIC TRANSLATION INITIATION FACTOR 3 SUBUNIT L"/>
    <property type="match status" value="1"/>
</dbReference>
<dbReference type="GO" id="GO:0001732">
    <property type="term" value="P:formation of cytoplasmic translation initiation complex"/>
    <property type="evidence" value="ECO:0007669"/>
    <property type="project" value="UniProtKB-UniRule"/>
</dbReference>
<evidence type="ECO:0000256" key="1">
    <source>
        <dbReference type="ARBA" id="ARBA00022490"/>
    </source>
</evidence>
<dbReference type="GO" id="GO:0033290">
    <property type="term" value="C:eukaryotic 48S preinitiation complex"/>
    <property type="evidence" value="ECO:0007669"/>
    <property type="project" value="UniProtKB-UniRule"/>
</dbReference>
<comment type="subcellular location">
    <subcellularLocation>
        <location evidence="4">Cytoplasm</location>
    </subcellularLocation>
</comment>
<evidence type="ECO:0000256" key="2">
    <source>
        <dbReference type="ARBA" id="ARBA00022540"/>
    </source>
</evidence>